<reference evidence="2 3" key="1">
    <citation type="submission" date="2019-02" db="EMBL/GenBank/DDBJ databases">
        <title>Genome sequencing of the rare red list fungi Phellinidium pouzarii.</title>
        <authorList>
            <person name="Buettner E."/>
            <person name="Kellner H."/>
        </authorList>
    </citation>
    <scope>NUCLEOTIDE SEQUENCE [LARGE SCALE GENOMIC DNA]</scope>
    <source>
        <strain evidence="2 3">DSM 108285</strain>
    </source>
</reference>
<evidence type="ECO:0000313" key="2">
    <source>
        <dbReference type="EMBL" id="THH04668.1"/>
    </source>
</evidence>
<keyword evidence="3" id="KW-1185">Reference proteome</keyword>
<dbReference type="Pfam" id="PF08241">
    <property type="entry name" value="Methyltransf_11"/>
    <property type="match status" value="1"/>
</dbReference>
<dbReference type="EMBL" id="SGPK01000321">
    <property type="protein sequence ID" value="THH04668.1"/>
    <property type="molecule type" value="Genomic_DNA"/>
</dbReference>
<dbReference type="OrthoDB" id="66144at2759"/>
<protein>
    <recommendedName>
        <fullName evidence="1">Methyltransferase type 11 domain-containing protein</fullName>
    </recommendedName>
</protein>
<dbReference type="AlphaFoldDB" id="A0A4S4L248"/>
<feature type="domain" description="Methyltransferase type 11" evidence="1">
    <location>
        <begin position="55"/>
        <end position="155"/>
    </location>
</feature>
<comment type="caution">
    <text evidence="2">The sequence shown here is derived from an EMBL/GenBank/DDBJ whole genome shotgun (WGS) entry which is preliminary data.</text>
</comment>
<dbReference type="CDD" id="cd02440">
    <property type="entry name" value="AdoMet_MTases"/>
    <property type="match status" value="1"/>
</dbReference>
<dbReference type="InterPro" id="IPR029063">
    <property type="entry name" value="SAM-dependent_MTases_sf"/>
</dbReference>
<dbReference type="PANTHER" id="PTHR42912:SF95">
    <property type="entry name" value="METHYLTRANSFERASE TYPE 11 DOMAIN-CONTAINING PROTEIN"/>
    <property type="match status" value="1"/>
</dbReference>
<dbReference type="PANTHER" id="PTHR42912">
    <property type="entry name" value="METHYLTRANSFERASE"/>
    <property type="match status" value="1"/>
</dbReference>
<organism evidence="2 3">
    <name type="scientific">Phellinidium pouzarii</name>
    <dbReference type="NCBI Taxonomy" id="167371"/>
    <lineage>
        <taxon>Eukaryota</taxon>
        <taxon>Fungi</taxon>
        <taxon>Dikarya</taxon>
        <taxon>Basidiomycota</taxon>
        <taxon>Agaricomycotina</taxon>
        <taxon>Agaricomycetes</taxon>
        <taxon>Hymenochaetales</taxon>
        <taxon>Hymenochaetaceae</taxon>
        <taxon>Phellinidium</taxon>
    </lineage>
</organism>
<gene>
    <name evidence="2" type="ORF">EW145_g5346</name>
</gene>
<proteinExistence type="predicted"/>
<name>A0A4S4L248_9AGAM</name>
<dbReference type="SUPFAM" id="SSF53335">
    <property type="entry name" value="S-adenosyl-L-methionine-dependent methyltransferases"/>
    <property type="match status" value="1"/>
</dbReference>
<accession>A0A4S4L248</accession>
<dbReference type="GO" id="GO:0008757">
    <property type="term" value="F:S-adenosylmethionine-dependent methyltransferase activity"/>
    <property type="evidence" value="ECO:0007669"/>
    <property type="project" value="InterPro"/>
</dbReference>
<sequence length="285" mass="31943">MSSPSPSSAKVHPQSHVGFGTGKIGLYDKVRPGYDSAVLSDFRKAVSKEGDLNIVEIGCGSGIFTRALLSHPDWSSSLSSIKCVDPSEAMRAVFAEHTDLTDPRVSLADGTFDETGVSDGWADAIVASTSFNWCLHHEESVKEFARILKPDGVIYLLWNLQDRWNFAWVKQVDTICQPSATYWETEFDKWRNVFTVPSYSTYFQPPEEKTISSTESVTLENFTLHAFTRSAVAILPDEGKEKVREGIRDIVQRGEDLKWTDKEKGLIEVPYSNLIVVFRRKPATQ</sequence>
<dbReference type="InterPro" id="IPR050508">
    <property type="entry name" value="Methyltransf_Superfamily"/>
</dbReference>
<dbReference type="InterPro" id="IPR013216">
    <property type="entry name" value="Methyltransf_11"/>
</dbReference>
<evidence type="ECO:0000259" key="1">
    <source>
        <dbReference type="Pfam" id="PF08241"/>
    </source>
</evidence>
<dbReference type="Gene3D" id="3.40.50.150">
    <property type="entry name" value="Vaccinia Virus protein VP39"/>
    <property type="match status" value="1"/>
</dbReference>
<dbReference type="Proteomes" id="UP000308199">
    <property type="component" value="Unassembled WGS sequence"/>
</dbReference>
<evidence type="ECO:0000313" key="3">
    <source>
        <dbReference type="Proteomes" id="UP000308199"/>
    </source>
</evidence>